<evidence type="ECO:0000313" key="1">
    <source>
        <dbReference type="EMBL" id="KAK9996326.1"/>
    </source>
</evidence>
<dbReference type="AlphaFoldDB" id="A0AAW2CEW9"/>
<name>A0AAW2CEW9_9ROSI</name>
<keyword evidence="2" id="KW-1185">Reference proteome</keyword>
<comment type="caution">
    <text evidence="1">The sequence shown here is derived from an EMBL/GenBank/DDBJ whole genome shotgun (WGS) entry which is preliminary data.</text>
</comment>
<protein>
    <recommendedName>
        <fullName evidence="3">RNase H type-1 domain-containing protein</fullName>
    </recommendedName>
</protein>
<dbReference type="Proteomes" id="UP001459277">
    <property type="component" value="Unassembled WGS sequence"/>
</dbReference>
<organism evidence="1 2">
    <name type="scientific">Lithocarpus litseifolius</name>
    <dbReference type="NCBI Taxonomy" id="425828"/>
    <lineage>
        <taxon>Eukaryota</taxon>
        <taxon>Viridiplantae</taxon>
        <taxon>Streptophyta</taxon>
        <taxon>Embryophyta</taxon>
        <taxon>Tracheophyta</taxon>
        <taxon>Spermatophyta</taxon>
        <taxon>Magnoliopsida</taxon>
        <taxon>eudicotyledons</taxon>
        <taxon>Gunneridae</taxon>
        <taxon>Pentapetalae</taxon>
        <taxon>rosids</taxon>
        <taxon>fabids</taxon>
        <taxon>Fagales</taxon>
        <taxon>Fagaceae</taxon>
        <taxon>Lithocarpus</taxon>
    </lineage>
</organism>
<gene>
    <name evidence="1" type="ORF">SO802_021012</name>
</gene>
<proteinExistence type="predicted"/>
<evidence type="ECO:0008006" key="3">
    <source>
        <dbReference type="Google" id="ProtNLM"/>
    </source>
</evidence>
<dbReference type="EMBL" id="JAZDWU010000007">
    <property type="protein sequence ID" value="KAK9996326.1"/>
    <property type="molecule type" value="Genomic_DNA"/>
</dbReference>
<evidence type="ECO:0000313" key="2">
    <source>
        <dbReference type="Proteomes" id="UP001459277"/>
    </source>
</evidence>
<reference evidence="1 2" key="1">
    <citation type="submission" date="2024-01" db="EMBL/GenBank/DDBJ databases">
        <title>A telomere-to-telomere, gap-free genome of sweet tea (Lithocarpus litseifolius).</title>
        <authorList>
            <person name="Zhou J."/>
        </authorList>
    </citation>
    <scope>NUCLEOTIDE SEQUENCE [LARGE SCALE GENOMIC DNA]</scope>
    <source>
        <strain evidence="1">Zhou-2022a</strain>
        <tissue evidence="1">Leaf</tissue>
    </source>
</reference>
<accession>A0AAW2CEW9</accession>
<sequence length="155" mass="17194">MKLGLSTLVIAFLNKKEAKNLETLIHTLYHNQYICQVAIGLIFTNTSNGLIQNQIRTSNHKYPSHQIVPNAIANLNDFLRVLPSTPTSLPGCKPNRVTWSPSSSHFLKVNFNGDGFKEEGEAGIRAVIQNENGLVVASILDKIMLPQSLDEVELR</sequence>